<dbReference type="RefSeq" id="WP_062625945.1">
    <property type="nucleotide sequence ID" value="NZ_AP018738.1"/>
</dbReference>
<dbReference type="KEGG" id="fam:OYT1_ch1724"/>
<accession>A0A2Z6GD56</accession>
<dbReference type="STRING" id="1188319.OYT1_00717"/>
<dbReference type="AlphaFoldDB" id="A0A2Z6GD56"/>
<organism evidence="1 2">
    <name type="scientific">Ferriphaselus amnicola</name>
    <dbReference type="NCBI Taxonomy" id="1188319"/>
    <lineage>
        <taxon>Bacteria</taxon>
        <taxon>Pseudomonadati</taxon>
        <taxon>Pseudomonadota</taxon>
        <taxon>Betaproteobacteria</taxon>
        <taxon>Nitrosomonadales</taxon>
        <taxon>Gallionellaceae</taxon>
        <taxon>Ferriphaselus</taxon>
    </lineage>
</organism>
<reference evidence="1 2" key="1">
    <citation type="submission" date="2018-06" db="EMBL/GenBank/DDBJ databases">
        <title>OYT1 Genome Sequencing.</title>
        <authorList>
            <person name="Kato S."/>
            <person name="Itoh T."/>
            <person name="Ohkuma M."/>
        </authorList>
    </citation>
    <scope>NUCLEOTIDE SEQUENCE [LARGE SCALE GENOMIC DNA]</scope>
    <source>
        <strain evidence="1 2">OYT1</strain>
    </source>
</reference>
<name>A0A2Z6GD56_9PROT</name>
<evidence type="ECO:0000313" key="1">
    <source>
        <dbReference type="EMBL" id="BBE51262.1"/>
    </source>
</evidence>
<gene>
    <name evidence="1" type="ORF">OYT1_ch1724</name>
</gene>
<keyword evidence="2" id="KW-1185">Reference proteome</keyword>
<proteinExistence type="predicted"/>
<evidence type="ECO:0000313" key="2">
    <source>
        <dbReference type="Proteomes" id="UP000033070"/>
    </source>
</evidence>
<sequence length="247" mass="28893">MAFKKRTRQTIADYVDRHLPHDSFYKSYFWFISDVALKSRLEDEFRAARYIYKLLEGLQVNNGMLVAQCKVQILLYASIYEAVLHHILLNDYATSPEVISLTNYEHKKPINISSNLRAKIQSQYTPQGTIQVFENETRQIDERKIVFEDKAETARKIGLINQEIKDVVCDVYSMRNAIHLHAELRRGVTYDLNAAKKAYWHLQGFTRQIGKKLEEDGKAVRPTSLSTSQQNGKDSWFQRLVRYVSRR</sequence>
<dbReference type="Proteomes" id="UP000033070">
    <property type="component" value="Chromosome"/>
</dbReference>
<dbReference type="EMBL" id="AP018738">
    <property type="protein sequence ID" value="BBE51262.1"/>
    <property type="molecule type" value="Genomic_DNA"/>
</dbReference>
<protein>
    <submittedName>
        <fullName evidence="1">Uncharacterized protein</fullName>
    </submittedName>
</protein>
<dbReference type="OrthoDB" id="1427362at2"/>